<dbReference type="Proteomes" id="UP001287286">
    <property type="component" value="Unassembled WGS sequence"/>
</dbReference>
<evidence type="ECO:0000256" key="1">
    <source>
        <dbReference type="SAM" id="MobiDB-lite"/>
    </source>
</evidence>
<feature type="region of interest" description="Disordered" evidence="1">
    <location>
        <begin position="1"/>
        <end position="93"/>
    </location>
</feature>
<reference evidence="2 3" key="1">
    <citation type="journal article" date="2024" name="Microbiol. Resour. Announc.">
        <title>Genome annotations for the ascomycete fungi Trichoderma harzianum, Trichoderma aggressivum, and Purpureocillium lilacinum.</title>
        <authorList>
            <person name="Beijen E.P.W."/>
            <person name="Ohm R.A."/>
        </authorList>
    </citation>
    <scope>NUCLEOTIDE SEQUENCE [LARGE SCALE GENOMIC DNA]</scope>
    <source>
        <strain evidence="2 3">CBS 150709</strain>
    </source>
</reference>
<name>A0ABR0BDF9_PURLI</name>
<proteinExistence type="predicted"/>
<accession>A0ABR0BDF9</accession>
<feature type="compositionally biased region" description="Basic and acidic residues" evidence="1">
    <location>
        <begin position="8"/>
        <end position="21"/>
    </location>
</feature>
<feature type="compositionally biased region" description="Gly residues" evidence="1">
    <location>
        <begin position="54"/>
        <end position="64"/>
    </location>
</feature>
<feature type="compositionally biased region" description="Low complexity" evidence="1">
    <location>
        <begin position="30"/>
        <end position="43"/>
    </location>
</feature>
<sequence length="93" mass="9685">MSTYQVDENDKPVTTHVDMGKIMRPKTSFNDKTANTDTAANTDRQTDDMVVGKQTGGAQPGGATSGNSKGEHITDSSGGQGREGEAQDGPDAI</sequence>
<gene>
    <name evidence="2" type="ORF">Purlil1_13717</name>
</gene>
<organism evidence="2 3">
    <name type="scientific">Purpureocillium lilacinum</name>
    <name type="common">Paecilomyces lilacinus</name>
    <dbReference type="NCBI Taxonomy" id="33203"/>
    <lineage>
        <taxon>Eukaryota</taxon>
        <taxon>Fungi</taxon>
        <taxon>Dikarya</taxon>
        <taxon>Ascomycota</taxon>
        <taxon>Pezizomycotina</taxon>
        <taxon>Sordariomycetes</taxon>
        <taxon>Hypocreomycetidae</taxon>
        <taxon>Hypocreales</taxon>
        <taxon>Ophiocordycipitaceae</taxon>
        <taxon>Purpureocillium</taxon>
    </lineage>
</organism>
<comment type="caution">
    <text evidence="2">The sequence shown here is derived from an EMBL/GenBank/DDBJ whole genome shotgun (WGS) entry which is preliminary data.</text>
</comment>
<evidence type="ECO:0000313" key="2">
    <source>
        <dbReference type="EMBL" id="KAK4068817.1"/>
    </source>
</evidence>
<protein>
    <submittedName>
        <fullName evidence="2">Uncharacterized protein</fullName>
    </submittedName>
</protein>
<dbReference type="EMBL" id="JAWRVI010000287">
    <property type="protein sequence ID" value="KAK4068817.1"/>
    <property type="molecule type" value="Genomic_DNA"/>
</dbReference>
<evidence type="ECO:0000313" key="3">
    <source>
        <dbReference type="Proteomes" id="UP001287286"/>
    </source>
</evidence>
<keyword evidence="3" id="KW-1185">Reference proteome</keyword>